<evidence type="ECO:0000256" key="4">
    <source>
        <dbReference type="ARBA" id="ARBA00022692"/>
    </source>
</evidence>
<dbReference type="AlphaFoldDB" id="A0A3L8PQU5"/>
<dbReference type="EMBL" id="RDBF01000001">
    <property type="protein sequence ID" value="RLV57249.1"/>
    <property type="molecule type" value="Genomic_DNA"/>
</dbReference>
<dbReference type="CDD" id="cd06261">
    <property type="entry name" value="TM_PBP2"/>
    <property type="match status" value="1"/>
</dbReference>
<keyword evidence="5 7" id="KW-1133">Transmembrane helix</keyword>
<dbReference type="Proteomes" id="UP000282515">
    <property type="component" value="Unassembled WGS sequence"/>
</dbReference>
<dbReference type="RefSeq" id="WP_121792657.1">
    <property type="nucleotide sequence ID" value="NZ_RDBF01000001.1"/>
</dbReference>
<evidence type="ECO:0000256" key="6">
    <source>
        <dbReference type="ARBA" id="ARBA00023136"/>
    </source>
</evidence>
<feature type="transmembrane region" description="Helical" evidence="7">
    <location>
        <begin position="206"/>
        <end position="231"/>
    </location>
</feature>
<keyword evidence="10" id="KW-1185">Reference proteome</keyword>
<dbReference type="GO" id="GO:0055085">
    <property type="term" value="P:transmembrane transport"/>
    <property type="evidence" value="ECO:0007669"/>
    <property type="project" value="InterPro"/>
</dbReference>
<evidence type="ECO:0000256" key="7">
    <source>
        <dbReference type="RuleBase" id="RU363032"/>
    </source>
</evidence>
<dbReference type="Pfam" id="PF00528">
    <property type="entry name" value="BPD_transp_1"/>
    <property type="match status" value="1"/>
</dbReference>
<feature type="transmembrane region" description="Helical" evidence="7">
    <location>
        <begin position="87"/>
        <end position="112"/>
    </location>
</feature>
<keyword evidence="2 7" id="KW-0813">Transport</keyword>
<name>A0A3L8PQU5_9ACTN</name>
<protein>
    <submittedName>
        <fullName evidence="9">ABC transporter permease</fullName>
    </submittedName>
</protein>
<reference evidence="9 10" key="1">
    <citation type="submission" date="2018-10" db="EMBL/GenBank/DDBJ databases">
        <title>Aeromicrobium sp. 9W16Y-2 whole genome shotgun sequence.</title>
        <authorList>
            <person name="Li F."/>
        </authorList>
    </citation>
    <scope>NUCLEOTIDE SEQUENCE [LARGE SCALE GENOMIC DNA]</scope>
    <source>
        <strain evidence="9 10">9W16Y-2</strain>
    </source>
</reference>
<dbReference type="GO" id="GO:0005886">
    <property type="term" value="C:plasma membrane"/>
    <property type="evidence" value="ECO:0007669"/>
    <property type="project" value="UniProtKB-SubCell"/>
</dbReference>
<comment type="caution">
    <text evidence="9">The sequence shown here is derived from an EMBL/GenBank/DDBJ whole genome shotgun (WGS) entry which is preliminary data.</text>
</comment>
<evidence type="ECO:0000259" key="8">
    <source>
        <dbReference type="PROSITE" id="PS50928"/>
    </source>
</evidence>
<sequence length="288" mass="29783">MREQTSSATAGARTLLRSLLSTPTSGLAVAYLTALIVVAATAPWISPHDPLAQNLGNAFAGLSLDHPLGTDEFGRDVLSRLAHACQIAVVGPLIAVAVAVGLGVPAGLWSGYSRGWFARFLARGAEVLLSLPPIIAAIAVIAVLGPGLLKAMVAIGIVFAPRLFRVVRGATLAVANETYIASAHSIGASRSRILWGHCLPNVMAPLLVQVTLMLGFALLAESSLSFLGLGVQLPEASWGSMLRSASQHQFQAPYAVVAPGVALTLTILAFNTVGDGIRDALASRGGER</sequence>
<dbReference type="SUPFAM" id="SSF161098">
    <property type="entry name" value="MetI-like"/>
    <property type="match status" value="1"/>
</dbReference>
<dbReference type="Gene3D" id="1.10.3720.10">
    <property type="entry name" value="MetI-like"/>
    <property type="match status" value="1"/>
</dbReference>
<evidence type="ECO:0000313" key="9">
    <source>
        <dbReference type="EMBL" id="RLV57249.1"/>
    </source>
</evidence>
<keyword evidence="4 7" id="KW-0812">Transmembrane</keyword>
<feature type="transmembrane region" description="Helical" evidence="7">
    <location>
        <begin position="251"/>
        <end position="274"/>
    </location>
</feature>
<organism evidence="9 10">
    <name type="scientific">Aeromicrobium phragmitis</name>
    <dbReference type="NCBI Taxonomy" id="2478914"/>
    <lineage>
        <taxon>Bacteria</taxon>
        <taxon>Bacillati</taxon>
        <taxon>Actinomycetota</taxon>
        <taxon>Actinomycetes</taxon>
        <taxon>Propionibacteriales</taxon>
        <taxon>Nocardioidaceae</taxon>
        <taxon>Aeromicrobium</taxon>
    </lineage>
</organism>
<dbReference type="PROSITE" id="PS50928">
    <property type="entry name" value="ABC_TM1"/>
    <property type="match status" value="1"/>
</dbReference>
<dbReference type="OrthoDB" id="8906042at2"/>
<feature type="transmembrane region" description="Helical" evidence="7">
    <location>
        <begin position="132"/>
        <end position="159"/>
    </location>
</feature>
<proteinExistence type="inferred from homology"/>
<dbReference type="PANTHER" id="PTHR43386:SF25">
    <property type="entry name" value="PEPTIDE ABC TRANSPORTER PERMEASE PROTEIN"/>
    <property type="match status" value="1"/>
</dbReference>
<comment type="similarity">
    <text evidence="7">Belongs to the binding-protein-dependent transport system permease family.</text>
</comment>
<dbReference type="InterPro" id="IPR035906">
    <property type="entry name" value="MetI-like_sf"/>
</dbReference>
<keyword evidence="3" id="KW-1003">Cell membrane</keyword>
<evidence type="ECO:0000313" key="10">
    <source>
        <dbReference type="Proteomes" id="UP000282515"/>
    </source>
</evidence>
<dbReference type="InterPro" id="IPR050366">
    <property type="entry name" value="BP-dependent_transpt_permease"/>
</dbReference>
<keyword evidence="6 7" id="KW-0472">Membrane</keyword>
<gene>
    <name evidence="9" type="ORF">D9V41_00930</name>
</gene>
<evidence type="ECO:0000256" key="3">
    <source>
        <dbReference type="ARBA" id="ARBA00022475"/>
    </source>
</evidence>
<evidence type="ECO:0000256" key="1">
    <source>
        <dbReference type="ARBA" id="ARBA00004651"/>
    </source>
</evidence>
<dbReference type="InterPro" id="IPR000515">
    <property type="entry name" value="MetI-like"/>
</dbReference>
<comment type="subcellular location">
    <subcellularLocation>
        <location evidence="1 7">Cell membrane</location>
        <topology evidence="1 7">Multi-pass membrane protein</topology>
    </subcellularLocation>
</comment>
<dbReference type="PANTHER" id="PTHR43386">
    <property type="entry name" value="OLIGOPEPTIDE TRANSPORT SYSTEM PERMEASE PROTEIN APPC"/>
    <property type="match status" value="1"/>
</dbReference>
<accession>A0A3L8PQU5</accession>
<feature type="domain" description="ABC transmembrane type-1" evidence="8">
    <location>
        <begin position="81"/>
        <end position="274"/>
    </location>
</feature>
<evidence type="ECO:0000256" key="2">
    <source>
        <dbReference type="ARBA" id="ARBA00022448"/>
    </source>
</evidence>
<evidence type="ECO:0000256" key="5">
    <source>
        <dbReference type="ARBA" id="ARBA00022989"/>
    </source>
</evidence>